<evidence type="ECO:0000313" key="7">
    <source>
        <dbReference type="Proteomes" id="UP001152798"/>
    </source>
</evidence>
<dbReference type="Gene3D" id="1.25.40.90">
    <property type="match status" value="1"/>
</dbReference>
<keyword evidence="1" id="KW-0175">Coiled coil</keyword>
<sequence>MELPAAPQDIELRNIIDKLAQFVARNGPEFEQMTKNKQKGNPKFGFLFGGEYFNYYQYKVTTEQAILKVKENRDVGSTTMNANPVLNSSTNSNASAISALLMNAVQGIASQNNVQTVMNNVATQGAAAVNLLSQWLVQAAPLQPTMESIAREQAALQEQTHQSQQNLNAQHLVLIQQQEAQVEEAIRKAESDKLIREADELGINLTDLDNILQPITDTCTKDSISNGKAWILQRATSKSVNDLLARYLLHKVLEPDKTFNHKLHIIYLVNDILHHCVRKHTEEFKIALEQVVVPMFCNASLGVNDEQQAKLNKLLTIWEMKNHYFSDEIVSQLHDPVVSWTRYKSERAADHREIVDRLTADTKSAFLNFQSQHLAFVSHTMRQIQTLEQQKQQLEAVQKQQQQIQQQQQLQQQQLQQTPLPPQQAAPIFAQASQPPPPDLIPPSQASSGNEPAPPPPDVWQPAPEPPGTQPALEPHFPPGTGPPNTHPDLGINMSLPPPGFLFQPPPPTIELPDLTRPPPGFAPVQPEIQPEDLLPSLPYFDLPAGLMVPLIKLEDYKYKPLDPDAIRLPPPAPPSERLLAAVKAFYTPPGHDQPRDSDGWEKLGLYEYFRAKISARKQKEKDIEDGLREMSRSPSPVKSWQEVNRSPPPKRRYSSRSRSRSRERTGKQRRRRERSPQQQRQDSNSSPPPQFMGIGFRSEPDERSEERLTEGNKGHQMLKKMGWSGAGLGVKEQGIETPIQGGDIRDRSDQYKGVGVNLNDPYENFRKSKGQAFITRMKARAEERS</sequence>
<dbReference type="InterPro" id="IPR008942">
    <property type="entry name" value="ENTH_VHS"/>
</dbReference>
<dbReference type="Pfam" id="PF01805">
    <property type="entry name" value="Surp"/>
    <property type="match status" value="1"/>
</dbReference>
<feature type="compositionally biased region" description="Pro residues" evidence="2">
    <location>
        <begin position="504"/>
        <end position="522"/>
    </location>
</feature>
<evidence type="ECO:0008006" key="8">
    <source>
        <dbReference type="Google" id="ProtNLM"/>
    </source>
</evidence>
<dbReference type="InterPro" id="IPR035967">
    <property type="entry name" value="SWAP/Surp_sf"/>
</dbReference>
<dbReference type="InterPro" id="IPR006569">
    <property type="entry name" value="CID_dom"/>
</dbReference>
<feature type="compositionally biased region" description="Basic and acidic residues" evidence="2">
    <location>
        <begin position="618"/>
        <end position="632"/>
    </location>
</feature>
<feature type="domain" description="SURP motif" evidence="3">
    <location>
        <begin position="15"/>
        <end position="57"/>
    </location>
</feature>
<organism evidence="6 7">
    <name type="scientific">Nezara viridula</name>
    <name type="common">Southern green stink bug</name>
    <name type="synonym">Cimex viridulus</name>
    <dbReference type="NCBI Taxonomy" id="85310"/>
    <lineage>
        <taxon>Eukaryota</taxon>
        <taxon>Metazoa</taxon>
        <taxon>Ecdysozoa</taxon>
        <taxon>Arthropoda</taxon>
        <taxon>Hexapoda</taxon>
        <taxon>Insecta</taxon>
        <taxon>Pterygota</taxon>
        <taxon>Neoptera</taxon>
        <taxon>Paraneoptera</taxon>
        <taxon>Hemiptera</taxon>
        <taxon>Heteroptera</taxon>
        <taxon>Panheteroptera</taxon>
        <taxon>Pentatomomorpha</taxon>
        <taxon>Pentatomoidea</taxon>
        <taxon>Pentatomidae</taxon>
        <taxon>Pentatominae</taxon>
        <taxon>Nezara</taxon>
    </lineage>
</organism>
<dbReference type="AlphaFoldDB" id="A0A9P0E5T2"/>
<accession>A0A9P0E5T2</accession>
<gene>
    <name evidence="6" type="ORF">NEZAVI_LOCUS4954</name>
</gene>
<dbReference type="PANTHER" id="PTHR12323:SF0">
    <property type="entry name" value="CALCIUM HOMEOSTASIS ENDOPLASMIC RETICULUM PROTEIN"/>
    <property type="match status" value="1"/>
</dbReference>
<proteinExistence type="predicted"/>
<evidence type="ECO:0000256" key="2">
    <source>
        <dbReference type="SAM" id="MobiDB-lite"/>
    </source>
</evidence>
<keyword evidence="7" id="KW-1185">Reference proteome</keyword>
<evidence type="ECO:0000313" key="6">
    <source>
        <dbReference type="EMBL" id="CAH1394449.1"/>
    </source>
</evidence>
<dbReference type="Pfam" id="PF01585">
    <property type="entry name" value="G-patch"/>
    <property type="match status" value="1"/>
</dbReference>
<feature type="compositionally biased region" description="Basic residues" evidence="2">
    <location>
        <begin position="649"/>
        <end position="660"/>
    </location>
</feature>
<dbReference type="SUPFAM" id="SSF48464">
    <property type="entry name" value="ENTH/VHS domain"/>
    <property type="match status" value="1"/>
</dbReference>
<evidence type="ECO:0000259" key="5">
    <source>
        <dbReference type="PROSITE" id="PS51391"/>
    </source>
</evidence>
<dbReference type="InterPro" id="IPR000061">
    <property type="entry name" value="Surp"/>
</dbReference>
<evidence type="ECO:0000256" key="1">
    <source>
        <dbReference type="SAM" id="Coils"/>
    </source>
</evidence>
<dbReference type="SMART" id="SM00648">
    <property type="entry name" value="SWAP"/>
    <property type="match status" value="1"/>
</dbReference>
<dbReference type="InterPro" id="IPR056721">
    <property type="entry name" value="DUF7819"/>
</dbReference>
<dbReference type="Pfam" id="PF04818">
    <property type="entry name" value="CID"/>
    <property type="match status" value="1"/>
</dbReference>
<feature type="compositionally biased region" description="Basic and acidic residues" evidence="2">
    <location>
        <begin position="699"/>
        <end position="714"/>
    </location>
</feature>
<feature type="coiled-coil region" evidence="1">
    <location>
        <begin position="377"/>
        <end position="417"/>
    </location>
</feature>
<dbReference type="EMBL" id="OV725079">
    <property type="protein sequence ID" value="CAH1394449.1"/>
    <property type="molecule type" value="Genomic_DNA"/>
</dbReference>
<dbReference type="InterPro" id="IPR000467">
    <property type="entry name" value="G_patch_dom"/>
</dbReference>
<dbReference type="SMART" id="SM00443">
    <property type="entry name" value="G_patch"/>
    <property type="match status" value="1"/>
</dbReference>
<evidence type="ECO:0000259" key="3">
    <source>
        <dbReference type="PROSITE" id="PS50128"/>
    </source>
</evidence>
<dbReference type="PROSITE" id="PS50128">
    <property type="entry name" value="SURP"/>
    <property type="match status" value="1"/>
</dbReference>
<feature type="compositionally biased region" description="Pro residues" evidence="2">
    <location>
        <begin position="476"/>
        <end position="486"/>
    </location>
</feature>
<feature type="domain" description="CID" evidence="5">
    <location>
        <begin position="200"/>
        <end position="341"/>
    </location>
</feature>
<dbReference type="PANTHER" id="PTHR12323">
    <property type="entry name" value="SR-RELATED CTD ASSOCIATED FACTOR 6"/>
    <property type="match status" value="1"/>
</dbReference>
<reference evidence="6" key="1">
    <citation type="submission" date="2022-01" db="EMBL/GenBank/DDBJ databases">
        <authorList>
            <person name="King R."/>
        </authorList>
    </citation>
    <scope>NUCLEOTIDE SEQUENCE</scope>
</reference>
<feature type="compositionally biased region" description="Polar residues" evidence="2">
    <location>
        <begin position="633"/>
        <end position="645"/>
    </location>
</feature>
<name>A0A9P0E5T2_NEZVI</name>
<dbReference type="GO" id="GO:0048471">
    <property type="term" value="C:perinuclear region of cytoplasm"/>
    <property type="evidence" value="ECO:0007669"/>
    <property type="project" value="TreeGrafter"/>
</dbReference>
<feature type="region of interest" description="Disordered" evidence="2">
    <location>
        <begin position="504"/>
        <end position="529"/>
    </location>
</feature>
<evidence type="ECO:0000259" key="4">
    <source>
        <dbReference type="PROSITE" id="PS50174"/>
    </source>
</evidence>
<protein>
    <recommendedName>
        <fullName evidence="8">Calcium homeostasis endoplasmic reticulum protein</fullName>
    </recommendedName>
</protein>
<dbReference type="Proteomes" id="UP001152798">
    <property type="component" value="Chromosome 3"/>
</dbReference>
<feature type="compositionally biased region" description="Pro residues" evidence="2">
    <location>
        <begin position="452"/>
        <end position="469"/>
    </location>
</feature>
<dbReference type="Pfam" id="PF25127">
    <property type="entry name" value="DUF7819"/>
    <property type="match status" value="1"/>
</dbReference>
<feature type="region of interest" description="Disordered" evidence="2">
    <location>
        <begin position="429"/>
        <end position="486"/>
    </location>
</feature>
<dbReference type="PROSITE" id="PS51391">
    <property type="entry name" value="CID"/>
    <property type="match status" value="1"/>
</dbReference>
<dbReference type="GO" id="GO:0003723">
    <property type="term" value="F:RNA binding"/>
    <property type="evidence" value="ECO:0007669"/>
    <property type="project" value="InterPro"/>
</dbReference>
<dbReference type="GO" id="GO:0006874">
    <property type="term" value="P:intracellular calcium ion homeostasis"/>
    <property type="evidence" value="ECO:0007669"/>
    <property type="project" value="TreeGrafter"/>
</dbReference>
<dbReference type="Gene3D" id="1.10.10.790">
    <property type="entry name" value="Surp module"/>
    <property type="match status" value="1"/>
</dbReference>
<dbReference type="OrthoDB" id="21470at2759"/>
<feature type="domain" description="G-patch" evidence="4">
    <location>
        <begin position="711"/>
        <end position="760"/>
    </location>
</feature>
<dbReference type="PROSITE" id="PS50174">
    <property type="entry name" value="G_PATCH"/>
    <property type="match status" value="1"/>
</dbReference>
<dbReference type="SUPFAM" id="SSF109905">
    <property type="entry name" value="Surp module (SWAP domain)"/>
    <property type="match status" value="1"/>
</dbReference>
<dbReference type="GO" id="GO:0006396">
    <property type="term" value="P:RNA processing"/>
    <property type="evidence" value="ECO:0007669"/>
    <property type="project" value="InterPro"/>
</dbReference>
<feature type="region of interest" description="Disordered" evidence="2">
    <location>
        <begin position="617"/>
        <end position="718"/>
    </location>
</feature>